<proteinExistence type="predicted"/>
<dbReference type="SMART" id="SM00493">
    <property type="entry name" value="TOPRIM"/>
    <property type="match status" value="1"/>
</dbReference>
<dbReference type="GO" id="GO:0005737">
    <property type="term" value="C:cytoplasm"/>
    <property type="evidence" value="ECO:0007669"/>
    <property type="project" value="TreeGrafter"/>
</dbReference>
<sequence length="340" mass="37438">MVVSLPLAQLDLRDIRDTGPYLRAFCPIHGSDHQRSLSIHKASGRGRCFCCQERVIVPELAASAGRSALHRSASPPSWQPAPPAAHKPSWQHRETALLKQLAAHGVLRLDREEAWNAQAYLEARHIPLAVAQRAGVSYLAPGAAKRYGEPLLARWEDRLLFPLALPTQPEQRGYAGRLLTGWQSVPHEGKHKEVLAHEQKPRWIKTNPAGWFWQPFTPAQHPIPLILVEGPFDRLALLSAGFAPEEVISLVGIAPGIEPGRLPLRAGSSILLAFDSDPGGKTAAKRLQQQLRQAGYDAVLALPHTEGQDWSALWSRAGRDGLDALYAYHALLAHEFSSTR</sequence>
<dbReference type="GO" id="GO:0006269">
    <property type="term" value="P:DNA replication, synthesis of primer"/>
    <property type="evidence" value="ECO:0007669"/>
    <property type="project" value="TreeGrafter"/>
</dbReference>
<evidence type="ECO:0000313" key="3">
    <source>
        <dbReference type="Proteomes" id="UP000248806"/>
    </source>
</evidence>
<dbReference type="CDD" id="cd01029">
    <property type="entry name" value="TOPRIM_primases"/>
    <property type="match status" value="1"/>
</dbReference>
<comment type="caution">
    <text evidence="2">The sequence shown here is derived from an EMBL/GenBank/DDBJ whole genome shotgun (WGS) entry which is preliminary data.</text>
</comment>
<feature type="domain" description="Toprim" evidence="1">
    <location>
        <begin position="225"/>
        <end position="296"/>
    </location>
</feature>
<dbReference type="SUPFAM" id="SSF56731">
    <property type="entry name" value="DNA primase core"/>
    <property type="match status" value="1"/>
</dbReference>
<evidence type="ECO:0000259" key="1">
    <source>
        <dbReference type="SMART" id="SM00493"/>
    </source>
</evidence>
<gene>
    <name evidence="2" type="ORF">EI42_03103</name>
</gene>
<accession>A0A326UIS9</accession>
<evidence type="ECO:0000313" key="2">
    <source>
        <dbReference type="EMBL" id="PZW28349.1"/>
    </source>
</evidence>
<name>A0A326UIS9_THEHA</name>
<keyword evidence="3" id="KW-1185">Reference proteome</keyword>
<dbReference type="PANTHER" id="PTHR30313:SF2">
    <property type="entry name" value="DNA PRIMASE"/>
    <property type="match status" value="1"/>
</dbReference>
<dbReference type="RefSeq" id="WP_111323500.1">
    <property type="nucleotide sequence ID" value="NZ_BIFX01000001.1"/>
</dbReference>
<dbReference type="Proteomes" id="UP000248806">
    <property type="component" value="Unassembled WGS sequence"/>
</dbReference>
<organism evidence="2 3">
    <name type="scientific">Thermosporothrix hazakensis</name>
    <dbReference type="NCBI Taxonomy" id="644383"/>
    <lineage>
        <taxon>Bacteria</taxon>
        <taxon>Bacillati</taxon>
        <taxon>Chloroflexota</taxon>
        <taxon>Ktedonobacteria</taxon>
        <taxon>Ktedonobacterales</taxon>
        <taxon>Thermosporotrichaceae</taxon>
        <taxon>Thermosporothrix</taxon>
    </lineage>
</organism>
<dbReference type="InterPro" id="IPR034154">
    <property type="entry name" value="TOPRIM_DnaG/twinkle"/>
</dbReference>
<dbReference type="InterPro" id="IPR050219">
    <property type="entry name" value="DnaG_primase"/>
</dbReference>
<dbReference type="Gene3D" id="3.40.1360.10">
    <property type="match status" value="1"/>
</dbReference>
<dbReference type="OrthoDB" id="144294at2"/>
<dbReference type="PANTHER" id="PTHR30313">
    <property type="entry name" value="DNA PRIMASE"/>
    <property type="match status" value="1"/>
</dbReference>
<dbReference type="InterPro" id="IPR006171">
    <property type="entry name" value="TOPRIM_dom"/>
</dbReference>
<dbReference type="EMBL" id="QKUF01000010">
    <property type="protein sequence ID" value="PZW28349.1"/>
    <property type="molecule type" value="Genomic_DNA"/>
</dbReference>
<reference evidence="2 3" key="1">
    <citation type="submission" date="2018-06" db="EMBL/GenBank/DDBJ databases">
        <title>Genomic Encyclopedia of Archaeal and Bacterial Type Strains, Phase II (KMG-II): from individual species to whole genera.</title>
        <authorList>
            <person name="Goeker M."/>
        </authorList>
    </citation>
    <scope>NUCLEOTIDE SEQUENCE [LARGE SCALE GENOMIC DNA]</scope>
    <source>
        <strain evidence="2 3">ATCC BAA-1881</strain>
    </source>
</reference>
<protein>
    <submittedName>
        <fullName evidence="2">Toprim domain-containing protein</fullName>
    </submittedName>
</protein>
<dbReference type="Pfam" id="PF13155">
    <property type="entry name" value="Toprim_2"/>
    <property type="match status" value="1"/>
</dbReference>
<dbReference type="AlphaFoldDB" id="A0A326UIS9"/>